<reference evidence="12" key="2">
    <citation type="submission" date="2023-03" db="EMBL/GenBank/DDBJ databases">
        <authorList>
            <person name="Zhang Z."/>
        </authorList>
    </citation>
    <scope>NUCLEOTIDE SEQUENCE</scope>
    <source>
        <strain evidence="12">DSA</strain>
    </source>
</reference>
<evidence type="ECO:0000256" key="3">
    <source>
        <dbReference type="ARBA" id="ARBA00005173"/>
    </source>
</evidence>
<dbReference type="PIRSF" id="PIRSF001438">
    <property type="entry name" value="4pyrrol_synth_OHMeBilane_synth"/>
    <property type="match status" value="1"/>
</dbReference>
<comment type="pathway">
    <text evidence="3">Porphyrin-containing compound metabolism; chlorophyll biosynthesis.</text>
</comment>
<dbReference type="GO" id="GO:0006782">
    <property type="term" value="P:protoporphyrinogen IX biosynthetic process"/>
    <property type="evidence" value="ECO:0007669"/>
    <property type="project" value="UniProtKB-UniRule"/>
</dbReference>
<keyword evidence="7 9" id="KW-0627">Porphyrin biosynthesis</keyword>
<dbReference type="InterPro" id="IPR000860">
    <property type="entry name" value="HemC"/>
</dbReference>
<dbReference type="SUPFAM" id="SSF54782">
    <property type="entry name" value="Porphobilinogen deaminase (hydroxymethylbilane synthase), C-terminal domain"/>
    <property type="match status" value="1"/>
</dbReference>
<dbReference type="Gene3D" id="3.30.160.40">
    <property type="entry name" value="Porphobilinogen deaminase, C-terminal domain"/>
    <property type="match status" value="1"/>
</dbReference>
<comment type="catalytic activity">
    <reaction evidence="8 9">
        <text>4 porphobilinogen + H2O = hydroxymethylbilane + 4 NH4(+)</text>
        <dbReference type="Rhea" id="RHEA:13185"/>
        <dbReference type="ChEBI" id="CHEBI:15377"/>
        <dbReference type="ChEBI" id="CHEBI:28938"/>
        <dbReference type="ChEBI" id="CHEBI:57845"/>
        <dbReference type="ChEBI" id="CHEBI:58126"/>
        <dbReference type="EC" id="2.5.1.61"/>
    </reaction>
</comment>
<keyword evidence="13" id="KW-1185">Reference proteome</keyword>
<evidence type="ECO:0000256" key="2">
    <source>
        <dbReference type="ARBA" id="ARBA00004735"/>
    </source>
</evidence>
<comment type="pathway">
    <text evidence="2">Porphyrin-containing compound metabolism; protoporphyrin-IX biosynthesis; coproporphyrinogen-III from 5-aminolevulinate: step 2/4.</text>
</comment>
<dbReference type="Gene3D" id="3.40.190.10">
    <property type="entry name" value="Periplasmic binding protein-like II"/>
    <property type="match status" value="2"/>
</dbReference>
<dbReference type="PANTHER" id="PTHR11557:SF0">
    <property type="entry name" value="PORPHOBILINOGEN DEAMINASE"/>
    <property type="match status" value="1"/>
</dbReference>
<dbReference type="Pfam" id="PF01379">
    <property type="entry name" value="Porphobil_deam"/>
    <property type="match status" value="1"/>
</dbReference>
<dbReference type="NCBIfam" id="TIGR00212">
    <property type="entry name" value="hemC"/>
    <property type="match status" value="1"/>
</dbReference>
<evidence type="ECO:0000256" key="6">
    <source>
        <dbReference type="ARBA" id="ARBA00022679"/>
    </source>
</evidence>
<dbReference type="InterPro" id="IPR022419">
    <property type="entry name" value="Porphobilin_deaminase_cofac_BS"/>
</dbReference>
<evidence type="ECO:0000256" key="8">
    <source>
        <dbReference type="ARBA" id="ARBA00048169"/>
    </source>
</evidence>
<comment type="function">
    <text evidence="1 9">Tetrapolymerization of the monopyrrole PBG into the hydroxymethylbilane pre-uroporphyrinogen in several discrete steps.</text>
</comment>
<protein>
    <recommendedName>
        <fullName evidence="9">Porphobilinogen deaminase</fullName>
        <shortName evidence="9">PBG</shortName>
        <ecNumber evidence="9">2.5.1.61</ecNumber>
    </recommendedName>
    <alternativeName>
        <fullName evidence="9">Hydroxymethylbilane synthase</fullName>
        <shortName evidence="9">HMBS</shortName>
    </alternativeName>
    <alternativeName>
        <fullName evidence="9">Pre-uroporphyrinogen synthase</fullName>
    </alternativeName>
</protein>
<name>A0AAW7ZB26_9FIRM</name>
<dbReference type="EMBL" id="JARPTC010000002">
    <property type="protein sequence ID" value="MDO7785985.1"/>
    <property type="molecule type" value="Genomic_DNA"/>
</dbReference>
<evidence type="ECO:0000259" key="11">
    <source>
        <dbReference type="Pfam" id="PF03900"/>
    </source>
</evidence>
<feature type="modified residue" description="S-(dipyrrolylmethanemethyl)cysteine" evidence="9">
    <location>
        <position position="241"/>
    </location>
</feature>
<dbReference type="FunFam" id="3.40.190.10:FF:000004">
    <property type="entry name" value="Porphobilinogen deaminase"/>
    <property type="match status" value="1"/>
</dbReference>
<evidence type="ECO:0000259" key="10">
    <source>
        <dbReference type="Pfam" id="PF01379"/>
    </source>
</evidence>
<accession>A0AAW7ZB26</accession>
<dbReference type="CDD" id="cd13646">
    <property type="entry name" value="PBP2_EcHMBS_like"/>
    <property type="match status" value="1"/>
</dbReference>
<reference evidence="12" key="1">
    <citation type="journal article" date="2023" name="J. Hazard. Mater.">
        <title>Anaerobic biodegradation of pyrene and benzo[a]pyrene by a new sulfate-reducing Desulforamulus aquiferis strain DSA.</title>
        <authorList>
            <person name="Zhang Z."/>
            <person name="Sun J."/>
            <person name="Gong X."/>
            <person name="Wang C."/>
            <person name="Wang H."/>
        </authorList>
    </citation>
    <scope>NUCLEOTIDE SEQUENCE</scope>
    <source>
        <strain evidence="12">DSA</strain>
    </source>
</reference>
<dbReference type="FunFam" id="3.40.190.10:FF:000005">
    <property type="entry name" value="Porphobilinogen deaminase"/>
    <property type="match status" value="1"/>
</dbReference>
<comment type="similarity">
    <text evidence="4 9">Belongs to the HMBS family.</text>
</comment>
<keyword evidence="6 9" id="KW-0808">Transferase</keyword>
<dbReference type="InterPro" id="IPR022417">
    <property type="entry name" value="Porphobilin_deaminase_N"/>
</dbReference>
<evidence type="ECO:0000256" key="5">
    <source>
        <dbReference type="ARBA" id="ARBA00011245"/>
    </source>
</evidence>
<comment type="caution">
    <text evidence="12">The sequence shown here is derived from an EMBL/GenBank/DDBJ whole genome shotgun (WGS) entry which is preliminary data.</text>
</comment>
<dbReference type="AlphaFoldDB" id="A0AAW7ZB26"/>
<comment type="cofactor">
    <cofactor evidence="9">
        <name>dipyrromethane</name>
        <dbReference type="ChEBI" id="CHEBI:60342"/>
    </cofactor>
    <text evidence="9">Binds 1 dipyrromethane group covalently.</text>
</comment>
<proteinExistence type="inferred from homology"/>
<dbReference type="InterPro" id="IPR022418">
    <property type="entry name" value="Porphobilinogen_deaminase_C"/>
</dbReference>
<evidence type="ECO:0000256" key="4">
    <source>
        <dbReference type="ARBA" id="ARBA00005638"/>
    </source>
</evidence>
<gene>
    <name evidence="9 12" type="primary">hemC</name>
    <name evidence="12" type="ORF">P6N53_01930</name>
</gene>
<feature type="domain" description="Porphobilinogen deaminase N-terminal" evidence="10">
    <location>
        <begin position="5"/>
        <end position="212"/>
    </location>
</feature>
<dbReference type="SUPFAM" id="SSF53850">
    <property type="entry name" value="Periplasmic binding protein-like II"/>
    <property type="match status" value="1"/>
</dbReference>
<dbReference type="HAMAP" id="MF_00260">
    <property type="entry name" value="Porphobil_deam"/>
    <property type="match status" value="1"/>
</dbReference>
<evidence type="ECO:0000256" key="1">
    <source>
        <dbReference type="ARBA" id="ARBA00002869"/>
    </source>
</evidence>
<dbReference type="Pfam" id="PF03900">
    <property type="entry name" value="Porphobil_deamC"/>
    <property type="match status" value="1"/>
</dbReference>
<dbReference type="PANTHER" id="PTHR11557">
    <property type="entry name" value="PORPHOBILINOGEN DEAMINASE"/>
    <property type="match status" value="1"/>
</dbReference>
<dbReference type="GO" id="GO:0005737">
    <property type="term" value="C:cytoplasm"/>
    <property type="evidence" value="ECO:0007669"/>
    <property type="project" value="UniProtKB-UniRule"/>
</dbReference>
<sequence length="309" mass="33905">MRRKVTVGTRDSALALWQTRWVIGQLEKQHPEVTFEVVEMKTKGDKMLDVALAKIGDKGLFTKELEIAMQNKEIDFAVHSLKDMPTALPEGLTIGAVCKRDNPGDALVSKDGRKLSQLPRGARIGTSSLRRCAQLLSYRPDLQLESLRGNLNTRMKKLAAERLDGIILAAAGIIRMGWEDMIAEIIPFNICLPAVGQGAISVECREDDRDILEMLKTIEHSETRVATDAERSLLRHLEGGCQVPIGAYGQVKNKRLTLSALVSTLDGSQVLRTQGEAEIDGAKALGIEVAEKLLTMGGKEILQKVRSGE</sequence>
<dbReference type="PROSITE" id="PS00533">
    <property type="entry name" value="PORPHOBILINOGEN_DEAM"/>
    <property type="match status" value="1"/>
</dbReference>
<feature type="domain" description="Porphobilinogen deaminase C-terminal" evidence="11">
    <location>
        <begin position="228"/>
        <end position="294"/>
    </location>
</feature>
<dbReference type="InterPro" id="IPR036803">
    <property type="entry name" value="Porphobilinogen_deaminase_C_sf"/>
</dbReference>
<evidence type="ECO:0000256" key="7">
    <source>
        <dbReference type="ARBA" id="ARBA00023244"/>
    </source>
</evidence>
<dbReference type="FunFam" id="3.30.160.40:FF:000002">
    <property type="entry name" value="Porphobilinogen deaminase"/>
    <property type="match status" value="1"/>
</dbReference>
<dbReference type="RefSeq" id="WP_304540719.1">
    <property type="nucleotide sequence ID" value="NZ_JARPTC010000002.1"/>
</dbReference>
<organism evidence="12 13">
    <name type="scientific">Desulforamulus aquiferis</name>
    <dbReference type="NCBI Taxonomy" id="1397668"/>
    <lineage>
        <taxon>Bacteria</taxon>
        <taxon>Bacillati</taxon>
        <taxon>Bacillota</taxon>
        <taxon>Clostridia</taxon>
        <taxon>Eubacteriales</taxon>
        <taxon>Peptococcaceae</taxon>
        <taxon>Desulforamulus</taxon>
    </lineage>
</organism>
<evidence type="ECO:0000313" key="13">
    <source>
        <dbReference type="Proteomes" id="UP001172911"/>
    </source>
</evidence>
<evidence type="ECO:0000256" key="9">
    <source>
        <dbReference type="HAMAP-Rule" id="MF_00260"/>
    </source>
</evidence>
<dbReference type="Proteomes" id="UP001172911">
    <property type="component" value="Unassembled WGS sequence"/>
</dbReference>
<dbReference type="PRINTS" id="PR00151">
    <property type="entry name" value="PORPHBDMNASE"/>
</dbReference>
<comment type="subunit">
    <text evidence="5 9">Monomer.</text>
</comment>
<comment type="miscellaneous">
    <text evidence="9">The porphobilinogen subunits are added to the dipyrromethane group.</text>
</comment>
<evidence type="ECO:0000313" key="12">
    <source>
        <dbReference type="EMBL" id="MDO7785985.1"/>
    </source>
</evidence>
<dbReference type="GO" id="GO:0004418">
    <property type="term" value="F:hydroxymethylbilane synthase activity"/>
    <property type="evidence" value="ECO:0007669"/>
    <property type="project" value="UniProtKB-UniRule"/>
</dbReference>
<dbReference type="EC" id="2.5.1.61" evidence="9"/>